<accession>A0A554XM29</accession>
<evidence type="ECO:0000256" key="5">
    <source>
        <dbReference type="PROSITE-ProRule" id="PRU00278"/>
    </source>
</evidence>
<name>A0A554XM29_9BURK</name>
<keyword evidence="5 8" id="KW-0413">Isomerase</keyword>
<feature type="region of interest" description="Disordered" evidence="6">
    <location>
        <begin position="1"/>
        <end position="20"/>
    </location>
</feature>
<dbReference type="Gene3D" id="3.10.50.40">
    <property type="match status" value="1"/>
</dbReference>
<comment type="caution">
    <text evidence="8">The sequence shown here is derived from an EMBL/GenBank/DDBJ whole genome shotgun (WGS) entry which is preliminary data.</text>
</comment>
<organism evidence="8 9">
    <name type="scientific">Tepidimonas fonticaldi</name>
    <dbReference type="NCBI Taxonomy" id="1101373"/>
    <lineage>
        <taxon>Bacteria</taxon>
        <taxon>Pseudomonadati</taxon>
        <taxon>Pseudomonadota</taxon>
        <taxon>Betaproteobacteria</taxon>
        <taxon>Burkholderiales</taxon>
        <taxon>Tepidimonas</taxon>
    </lineage>
</organism>
<evidence type="ECO:0000256" key="1">
    <source>
        <dbReference type="ARBA" id="ARBA00000971"/>
    </source>
</evidence>
<comment type="similarity">
    <text evidence="2">Belongs to the PpiC/parvulin rotamase family.</text>
</comment>
<evidence type="ECO:0000313" key="9">
    <source>
        <dbReference type="Proteomes" id="UP000316388"/>
    </source>
</evidence>
<keyword evidence="4 5" id="KW-0697">Rotamase</keyword>
<protein>
    <recommendedName>
        <fullName evidence="3">peptidylprolyl isomerase</fullName>
        <ecNumber evidence="3">5.2.1.8</ecNumber>
    </recommendedName>
</protein>
<dbReference type="EC" id="5.2.1.8" evidence="3"/>
<feature type="compositionally biased region" description="Polar residues" evidence="6">
    <location>
        <begin position="1"/>
        <end position="15"/>
    </location>
</feature>
<dbReference type="SUPFAM" id="SSF54534">
    <property type="entry name" value="FKBP-like"/>
    <property type="match status" value="1"/>
</dbReference>
<evidence type="ECO:0000256" key="3">
    <source>
        <dbReference type="ARBA" id="ARBA00013194"/>
    </source>
</evidence>
<evidence type="ECO:0000259" key="7">
    <source>
        <dbReference type="PROSITE" id="PS50198"/>
    </source>
</evidence>
<dbReference type="PANTHER" id="PTHR47245">
    <property type="entry name" value="PEPTIDYLPROLYL ISOMERASE"/>
    <property type="match status" value="1"/>
</dbReference>
<dbReference type="InterPro" id="IPR050245">
    <property type="entry name" value="PrsA_foldase"/>
</dbReference>
<evidence type="ECO:0000256" key="4">
    <source>
        <dbReference type="ARBA" id="ARBA00023110"/>
    </source>
</evidence>
<dbReference type="EMBL" id="VJOO01000013">
    <property type="protein sequence ID" value="TSE36878.1"/>
    <property type="molecule type" value="Genomic_DNA"/>
</dbReference>
<proteinExistence type="inferred from homology"/>
<dbReference type="Pfam" id="PF00639">
    <property type="entry name" value="Rotamase"/>
    <property type="match status" value="1"/>
</dbReference>
<gene>
    <name evidence="8" type="primary">prsA</name>
    <name evidence="8" type="ORF">Tfont_01590</name>
</gene>
<evidence type="ECO:0000313" key="8">
    <source>
        <dbReference type="EMBL" id="TSE36878.1"/>
    </source>
</evidence>
<dbReference type="GO" id="GO:0003755">
    <property type="term" value="F:peptidyl-prolyl cis-trans isomerase activity"/>
    <property type="evidence" value="ECO:0007669"/>
    <property type="project" value="UniProtKB-KW"/>
</dbReference>
<dbReference type="Proteomes" id="UP000316388">
    <property type="component" value="Unassembled WGS sequence"/>
</dbReference>
<reference evidence="8 9" key="1">
    <citation type="submission" date="2019-07" db="EMBL/GenBank/DDBJ databases">
        <title>Tepidimonas fonticaldi AT-A2 draft genome.</title>
        <authorList>
            <person name="Da Costa M.S."/>
            <person name="Froufe H.J.C."/>
            <person name="Egas C."/>
            <person name="Albuquerque L."/>
        </authorList>
    </citation>
    <scope>NUCLEOTIDE SEQUENCE [LARGE SCALE GENOMIC DNA]</scope>
    <source>
        <strain evidence="8 9">AT-A2</strain>
    </source>
</reference>
<feature type="domain" description="PpiC" evidence="7">
    <location>
        <begin position="112"/>
        <end position="219"/>
    </location>
</feature>
<comment type="catalytic activity">
    <reaction evidence="1">
        <text>[protein]-peptidylproline (omega=180) = [protein]-peptidylproline (omega=0)</text>
        <dbReference type="Rhea" id="RHEA:16237"/>
        <dbReference type="Rhea" id="RHEA-COMP:10747"/>
        <dbReference type="Rhea" id="RHEA-COMP:10748"/>
        <dbReference type="ChEBI" id="CHEBI:83833"/>
        <dbReference type="ChEBI" id="CHEBI:83834"/>
        <dbReference type="EC" id="5.2.1.8"/>
    </reaction>
</comment>
<sequence>MNLPPSSVNASTQRSAESDASIPAVNGVALLRPGESVEDDALRERAWAELLRQRAVARGLLAPNASPWAPTLGAPEHAAIERLLELDVVTPVPTEQECRRHYEAHRARFTRGQRLHVKHILFAVTPRVDVYALARRAEQALLELLRPQTPPERFETMARELSNCPSGAQGGDLGWLEPGDCAPELANELFYQQDSQLGLGIHPRLIRTRFGLHIVKVVGRRAGVTPPFEEVRERIERDLNLRARTVALRHYLIRLAQEADVRGVDLGVKDGGLLQ</sequence>
<dbReference type="PANTHER" id="PTHR47245:SF2">
    <property type="entry name" value="PEPTIDYL-PROLYL CIS-TRANS ISOMERASE HP_0175-RELATED"/>
    <property type="match status" value="1"/>
</dbReference>
<dbReference type="AlphaFoldDB" id="A0A554XM29"/>
<dbReference type="InterPro" id="IPR000297">
    <property type="entry name" value="PPIase_PpiC"/>
</dbReference>
<evidence type="ECO:0000256" key="2">
    <source>
        <dbReference type="ARBA" id="ARBA00007656"/>
    </source>
</evidence>
<dbReference type="InterPro" id="IPR046357">
    <property type="entry name" value="PPIase_dom_sf"/>
</dbReference>
<dbReference type="PROSITE" id="PS50198">
    <property type="entry name" value="PPIC_PPIASE_2"/>
    <property type="match status" value="1"/>
</dbReference>
<evidence type="ECO:0000256" key="6">
    <source>
        <dbReference type="SAM" id="MobiDB-lite"/>
    </source>
</evidence>